<sequence length="329" mass="38230">MMVRYSSELVEALTSSTMKIHLLLSIVIFIFGFIGNGLNILILAKRTLRSIPCIYFFLMSSIANLISILFGLIPRIISTWQLDFTATHDIPCKIRAFVLFTTRTVALWLITLATIDRWLISSNLSFCRQLSTLKRARIGSLVITIISCLMYTQMFFCYKANLTNTPLKCYGRTRLCRSLTDITYAGFTVLLPLTLMILFGLLTISNIRKSQHFAESHRVVSVRYLTNEPTLLFKQRKRRQKKLDRYLRRILFVQIILFIFLTLPQTIHKIYFTSSSFQHKSPTGYKFDALLYRFELLLPFIESALPFYICTLTGGRIFRNALRRLFTCQ</sequence>
<comment type="caution">
    <text evidence="11">The sequence shown here is derived from an EMBL/GenBank/DDBJ whole genome shotgun (WGS) entry which is preliminary data.</text>
</comment>
<evidence type="ECO:0000256" key="7">
    <source>
        <dbReference type="ARBA" id="ARBA00023224"/>
    </source>
</evidence>
<keyword evidence="4" id="KW-0297">G-protein coupled receptor</keyword>
<keyword evidence="2 8" id="KW-0812">Transmembrane</keyword>
<dbReference type="Proteomes" id="UP000663828">
    <property type="component" value="Unassembled WGS sequence"/>
</dbReference>
<feature type="transmembrane region" description="Helical" evidence="8">
    <location>
        <begin position="54"/>
        <end position="77"/>
    </location>
</feature>
<dbReference type="GO" id="GO:0005886">
    <property type="term" value="C:plasma membrane"/>
    <property type="evidence" value="ECO:0007669"/>
    <property type="project" value="TreeGrafter"/>
</dbReference>
<evidence type="ECO:0000256" key="8">
    <source>
        <dbReference type="SAM" id="Phobius"/>
    </source>
</evidence>
<keyword evidence="12" id="KW-1185">Reference proteome</keyword>
<evidence type="ECO:0000256" key="3">
    <source>
        <dbReference type="ARBA" id="ARBA00022989"/>
    </source>
</evidence>
<dbReference type="GO" id="GO:0004930">
    <property type="term" value="F:G protein-coupled receptor activity"/>
    <property type="evidence" value="ECO:0007669"/>
    <property type="project" value="UniProtKB-KW"/>
</dbReference>
<dbReference type="PANTHER" id="PTHR24243:SF230">
    <property type="entry name" value="G-PROTEIN COUPLED RECEPTORS FAMILY 1 PROFILE DOMAIN-CONTAINING PROTEIN"/>
    <property type="match status" value="1"/>
</dbReference>
<accession>A0A813XD03</accession>
<reference evidence="11" key="1">
    <citation type="submission" date="2021-02" db="EMBL/GenBank/DDBJ databases">
        <authorList>
            <person name="Nowell W R."/>
        </authorList>
    </citation>
    <scope>NUCLEOTIDE SEQUENCE</scope>
</reference>
<dbReference type="Gene3D" id="1.20.1070.10">
    <property type="entry name" value="Rhodopsin 7-helix transmembrane proteins"/>
    <property type="match status" value="1"/>
</dbReference>
<evidence type="ECO:0000313" key="12">
    <source>
        <dbReference type="Proteomes" id="UP000663828"/>
    </source>
</evidence>
<feature type="transmembrane region" description="Helical" evidence="8">
    <location>
        <begin position="246"/>
        <end position="267"/>
    </location>
</feature>
<dbReference type="OrthoDB" id="10039955at2759"/>
<dbReference type="InterPro" id="IPR017452">
    <property type="entry name" value="GPCR_Rhodpsn_7TM"/>
</dbReference>
<dbReference type="InterPro" id="IPR000276">
    <property type="entry name" value="GPCR_Rhodpsn"/>
</dbReference>
<keyword evidence="6" id="KW-0675">Receptor</keyword>
<name>A0A813XD03_ADIRI</name>
<gene>
    <name evidence="10" type="ORF">EDS130_LOCUS1588</name>
    <name evidence="11" type="ORF">XAT740_LOCUS6194</name>
</gene>
<keyword evidence="3 8" id="KW-1133">Transmembrane helix</keyword>
<feature type="transmembrane region" description="Helical" evidence="8">
    <location>
        <begin position="296"/>
        <end position="315"/>
    </location>
</feature>
<evidence type="ECO:0000256" key="2">
    <source>
        <dbReference type="ARBA" id="ARBA00022692"/>
    </source>
</evidence>
<feature type="transmembrane region" description="Helical" evidence="8">
    <location>
        <begin position="97"/>
        <end position="120"/>
    </location>
</feature>
<feature type="transmembrane region" description="Helical" evidence="8">
    <location>
        <begin position="20"/>
        <end position="42"/>
    </location>
</feature>
<keyword evidence="7" id="KW-0807">Transducer</keyword>
<evidence type="ECO:0000256" key="1">
    <source>
        <dbReference type="ARBA" id="ARBA00004141"/>
    </source>
</evidence>
<keyword evidence="5 8" id="KW-0472">Membrane</keyword>
<organism evidence="11 12">
    <name type="scientific">Adineta ricciae</name>
    <name type="common">Rotifer</name>
    <dbReference type="NCBI Taxonomy" id="249248"/>
    <lineage>
        <taxon>Eukaryota</taxon>
        <taxon>Metazoa</taxon>
        <taxon>Spiralia</taxon>
        <taxon>Gnathifera</taxon>
        <taxon>Rotifera</taxon>
        <taxon>Eurotatoria</taxon>
        <taxon>Bdelloidea</taxon>
        <taxon>Adinetida</taxon>
        <taxon>Adinetidae</taxon>
        <taxon>Adineta</taxon>
    </lineage>
</organism>
<dbReference type="PROSITE" id="PS50262">
    <property type="entry name" value="G_PROTEIN_RECEP_F1_2"/>
    <property type="match status" value="1"/>
</dbReference>
<evidence type="ECO:0000259" key="9">
    <source>
        <dbReference type="PROSITE" id="PS50262"/>
    </source>
</evidence>
<dbReference type="EMBL" id="CAJNOR010000279">
    <property type="protein sequence ID" value="CAF0865110.1"/>
    <property type="molecule type" value="Genomic_DNA"/>
</dbReference>
<dbReference type="Proteomes" id="UP000663852">
    <property type="component" value="Unassembled WGS sequence"/>
</dbReference>
<feature type="transmembrane region" description="Helical" evidence="8">
    <location>
        <begin position="141"/>
        <end position="162"/>
    </location>
</feature>
<dbReference type="AlphaFoldDB" id="A0A813XD03"/>
<dbReference type="PANTHER" id="PTHR24243">
    <property type="entry name" value="G-PROTEIN COUPLED RECEPTOR"/>
    <property type="match status" value="1"/>
</dbReference>
<dbReference type="Pfam" id="PF00001">
    <property type="entry name" value="7tm_1"/>
    <property type="match status" value="1"/>
</dbReference>
<dbReference type="EMBL" id="CAJNOJ010000004">
    <property type="protein sequence ID" value="CAF0738768.1"/>
    <property type="molecule type" value="Genomic_DNA"/>
</dbReference>
<evidence type="ECO:0000256" key="6">
    <source>
        <dbReference type="ARBA" id="ARBA00023170"/>
    </source>
</evidence>
<dbReference type="SUPFAM" id="SSF81321">
    <property type="entry name" value="Family A G protein-coupled receptor-like"/>
    <property type="match status" value="1"/>
</dbReference>
<evidence type="ECO:0000256" key="5">
    <source>
        <dbReference type="ARBA" id="ARBA00023136"/>
    </source>
</evidence>
<evidence type="ECO:0000313" key="11">
    <source>
        <dbReference type="EMBL" id="CAF0865110.1"/>
    </source>
</evidence>
<feature type="domain" description="G-protein coupled receptors family 1 profile" evidence="9">
    <location>
        <begin position="35"/>
        <end position="310"/>
    </location>
</feature>
<proteinExistence type="predicted"/>
<comment type="subcellular location">
    <subcellularLocation>
        <location evidence="1">Membrane</location>
        <topology evidence="1">Multi-pass membrane protein</topology>
    </subcellularLocation>
</comment>
<evidence type="ECO:0000313" key="10">
    <source>
        <dbReference type="EMBL" id="CAF0738768.1"/>
    </source>
</evidence>
<protein>
    <recommendedName>
        <fullName evidence="9">G-protein coupled receptors family 1 profile domain-containing protein</fullName>
    </recommendedName>
</protein>
<evidence type="ECO:0000256" key="4">
    <source>
        <dbReference type="ARBA" id="ARBA00023040"/>
    </source>
</evidence>
<feature type="transmembrane region" description="Helical" evidence="8">
    <location>
        <begin position="182"/>
        <end position="204"/>
    </location>
</feature>